<dbReference type="GO" id="GO:0000727">
    <property type="term" value="P:double-strand break repair via break-induced replication"/>
    <property type="evidence" value="ECO:0007669"/>
    <property type="project" value="TreeGrafter"/>
</dbReference>
<dbReference type="Pfam" id="PF02724">
    <property type="entry name" value="CDC45"/>
    <property type="match status" value="1"/>
</dbReference>
<dbReference type="EnsemblMetazoa" id="OVOC8889.1">
    <property type="protein sequence ID" value="OVOC8889.1"/>
    <property type="gene ID" value="WBGene00245698"/>
</dbReference>
<protein>
    <recommendedName>
        <fullName evidence="9">CDC45-like protein</fullName>
    </recommendedName>
</protein>
<dbReference type="OMA" id="NWTQKGD"/>
<dbReference type="PANTHER" id="PTHR10507">
    <property type="entry name" value="CDC45-RELATED PROTEIN"/>
    <property type="match status" value="1"/>
</dbReference>
<proteinExistence type="inferred from homology"/>
<keyword evidence="5" id="KW-0131">Cell cycle</keyword>
<feature type="compositionally biased region" description="Low complexity" evidence="6">
    <location>
        <begin position="163"/>
        <end position="172"/>
    </location>
</feature>
<evidence type="ECO:0000256" key="3">
    <source>
        <dbReference type="ARBA" id="ARBA00022705"/>
    </source>
</evidence>
<dbReference type="AlphaFoldDB" id="A0A8R1Y439"/>
<dbReference type="GO" id="GO:0031261">
    <property type="term" value="C:DNA replication preinitiation complex"/>
    <property type="evidence" value="ECO:0007669"/>
    <property type="project" value="TreeGrafter"/>
</dbReference>
<evidence type="ECO:0000256" key="5">
    <source>
        <dbReference type="ARBA" id="ARBA00023306"/>
    </source>
</evidence>
<dbReference type="PANTHER" id="PTHR10507:SF0">
    <property type="entry name" value="CELL DIVISION CONTROL PROTEIN 45 HOMOLOG"/>
    <property type="match status" value="1"/>
</dbReference>
<dbReference type="Proteomes" id="UP000024404">
    <property type="component" value="Unassembled WGS sequence"/>
</dbReference>
<dbReference type="GO" id="GO:0003682">
    <property type="term" value="F:chromatin binding"/>
    <property type="evidence" value="ECO:0007669"/>
    <property type="project" value="TreeGrafter"/>
</dbReference>
<reference evidence="7" key="2">
    <citation type="submission" date="2022-06" db="UniProtKB">
        <authorList>
            <consortium name="EnsemblMetazoa"/>
        </authorList>
    </citation>
    <scope>IDENTIFICATION</scope>
</reference>
<keyword evidence="3" id="KW-0235">DNA replication</keyword>
<dbReference type="GO" id="GO:0006270">
    <property type="term" value="P:DNA replication initiation"/>
    <property type="evidence" value="ECO:0007669"/>
    <property type="project" value="InterPro"/>
</dbReference>
<feature type="region of interest" description="Disordered" evidence="6">
    <location>
        <begin position="163"/>
        <end position="244"/>
    </location>
</feature>
<name>A0A8R1Y439_ONCVO</name>
<dbReference type="GO" id="GO:0003697">
    <property type="term" value="F:single-stranded DNA binding"/>
    <property type="evidence" value="ECO:0007669"/>
    <property type="project" value="TreeGrafter"/>
</dbReference>
<keyword evidence="4" id="KW-0539">Nucleus</keyword>
<organism evidence="7 8">
    <name type="scientific">Onchocerca volvulus</name>
    <dbReference type="NCBI Taxonomy" id="6282"/>
    <lineage>
        <taxon>Eukaryota</taxon>
        <taxon>Metazoa</taxon>
        <taxon>Ecdysozoa</taxon>
        <taxon>Nematoda</taxon>
        <taxon>Chromadorea</taxon>
        <taxon>Rhabditida</taxon>
        <taxon>Spirurina</taxon>
        <taxon>Spiruromorpha</taxon>
        <taxon>Filarioidea</taxon>
        <taxon>Onchocercidae</taxon>
        <taxon>Onchocerca</taxon>
    </lineage>
</organism>
<evidence type="ECO:0000256" key="6">
    <source>
        <dbReference type="SAM" id="MobiDB-lite"/>
    </source>
</evidence>
<comment type="subcellular location">
    <subcellularLocation>
        <location evidence="1">Nucleus</location>
    </subcellularLocation>
</comment>
<accession>A0A8R1Y439</accession>
<reference evidence="8" key="1">
    <citation type="submission" date="2013-10" db="EMBL/GenBank/DDBJ databases">
        <title>Genome sequencing of Onchocerca volvulus.</title>
        <authorList>
            <person name="Cotton J."/>
            <person name="Tsai J."/>
            <person name="Stanley E."/>
            <person name="Tracey A."/>
            <person name="Holroyd N."/>
            <person name="Lustigman S."/>
            <person name="Berriman M."/>
        </authorList>
    </citation>
    <scope>NUCLEOTIDE SEQUENCE</scope>
</reference>
<dbReference type="InterPro" id="IPR003874">
    <property type="entry name" value="CDC45"/>
</dbReference>
<dbReference type="GO" id="GO:1902977">
    <property type="term" value="P:mitotic DNA replication preinitiation complex assembly"/>
    <property type="evidence" value="ECO:0007669"/>
    <property type="project" value="TreeGrafter"/>
</dbReference>
<evidence type="ECO:0000313" key="8">
    <source>
        <dbReference type="Proteomes" id="UP000024404"/>
    </source>
</evidence>
<feature type="compositionally biased region" description="Basic and acidic residues" evidence="6">
    <location>
        <begin position="226"/>
        <end position="244"/>
    </location>
</feature>
<sequence>MTNIDLNWNFDALGKIRTTTKGDIVERINMIVYEDFRRFFYGIIKRDHVLIIANVDADAVCATQILLDLFAADDVVYTLVPIDGWEGLRKALNEHGELTHSVVLFNCGATESLIPYLRPDMTLYVIDSRRPLDLTNVYYNDNIRLIVSRDEWEQLDIPNICDVEVSDSSSSENSEDEDETGVDADSESDFLEKTEQMEEDDENAESRMFASEQVEIARSSSDGENEIERGTGERADCREQSEKFTSRRRRRVSDVANSVGRREAKRRRRMEMKRHREDLLWKYHENSWYAPSSAVLMLEVAHSVGRTTVEMMWSAVVGISSQLVEYLISHDCYTTVCFDRLRAFRMKFCPDGSDIVRGDDILRLKFDDEIMLPLYAHWSLYTSMVHNDFFFCLTQMWQQSGSHIMKTLLAELEITLEESHQVYSALTSERKDAIFRRIYKHMDDEFASFTAHIGYSNKYNSCDFARAISGRISYGIVEVESPYDRFIGAQEILQKFIEGGDKAPLSKAIESYKSCLINLVNLVFMSINQSLIVSVGSFYLLCLPQEDEARILHCRHFLYIFIHYVLRAFTVSSHSKNRANRPLFVAIPMSGENTGWFLITGSMPANTDYEDSNQKSFIGRAMQKVVENFIRDGARRDFFDSAMVMIRSDQKARFFDGLQATLEIE</sequence>
<evidence type="ECO:0000313" key="7">
    <source>
        <dbReference type="EnsemblMetazoa" id="OVOC8889.1"/>
    </source>
</evidence>
<dbReference type="EMBL" id="CMVM020000250">
    <property type="status" value="NOT_ANNOTATED_CDS"/>
    <property type="molecule type" value="Genomic_DNA"/>
</dbReference>
<evidence type="ECO:0000256" key="2">
    <source>
        <dbReference type="ARBA" id="ARBA00010727"/>
    </source>
</evidence>
<evidence type="ECO:0008006" key="9">
    <source>
        <dbReference type="Google" id="ProtNLM"/>
    </source>
</evidence>
<evidence type="ECO:0000256" key="4">
    <source>
        <dbReference type="ARBA" id="ARBA00023242"/>
    </source>
</evidence>
<feature type="compositionally biased region" description="Acidic residues" evidence="6">
    <location>
        <begin position="173"/>
        <end position="189"/>
    </location>
</feature>
<keyword evidence="8" id="KW-1185">Reference proteome</keyword>
<evidence type="ECO:0000256" key="1">
    <source>
        <dbReference type="ARBA" id="ARBA00004123"/>
    </source>
</evidence>
<comment type="similarity">
    <text evidence="2">Belongs to the CDC45 family.</text>
</comment>
<dbReference type="GO" id="GO:0003688">
    <property type="term" value="F:DNA replication origin binding"/>
    <property type="evidence" value="ECO:0007669"/>
    <property type="project" value="TreeGrafter"/>
</dbReference>